<evidence type="ECO:0000259" key="1">
    <source>
        <dbReference type="Pfam" id="PF23019"/>
    </source>
</evidence>
<evidence type="ECO:0000313" key="2">
    <source>
        <dbReference type="EMBL" id="HED11278.1"/>
    </source>
</evidence>
<comment type="caution">
    <text evidence="2">The sequence shown here is derived from an EMBL/GenBank/DDBJ whole genome shotgun (WGS) entry which is preliminary data.</text>
</comment>
<protein>
    <recommendedName>
        <fullName evidence="1">DUF7033 domain-containing protein</fullName>
    </recommendedName>
</protein>
<dbReference type="InterPro" id="IPR054297">
    <property type="entry name" value="DUF7033"/>
</dbReference>
<name>A0A7V1PUZ4_CALAY</name>
<dbReference type="CDD" id="cd10931">
    <property type="entry name" value="CE4_u7"/>
    <property type="match status" value="1"/>
</dbReference>
<accession>A0A7V1PUZ4</accession>
<gene>
    <name evidence="2" type="ORF">ENJ10_11370</name>
</gene>
<sequence>MKDKLNTEQRDYVLYHLSRHFNLPAFSRFFLFEKNDSRAPFVFFPSSNKSHNENRRIEDIPVLYPLASEDRFFHFDSNNNLIFDHDLLKGAFYLLSGYQEWQTGDKDARGRFPFTASIQYRLNIAEMPLVNIYFDIISRALELFAKKHGLVFQKKTFWGNRPFAFFLTHDIDRVDRWISAEVKRRIKIAQKHRGPRQKLAAIFHELNFFGRNNSFWNFDRMMAVEDALNIKSTWFFLPGGIKHIDAYYDLKEERIKKLARKIADNGHHIGAHGVYNSMTDPAEMRRTLREVRQLSPADVIISRQHWLRFRYPDTLKLLVDNRIEMDSSWGFAEHCGWRNSYCHPFHPFDLNQNRMLPILEIPLNAMDVTFMEYMGLDEKGTREHIMKMVHVCKKYGGIFTLLWHNNHLNEEDHPGIWDYYKTILDDIIRENPYIFSPGAMKGLPL</sequence>
<dbReference type="Gene3D" id="3.20.20.370">
    <property type="entry name" value="Glycoside hydrolase/deacetylase"/>
    <property type="match status" value="1"/>
</dbReference>
<dbReference type="Proteomes" id="UP000886005">
    <property type="component" value="Unassembled WGS sequence"/>
</dbReference>
<proteinExistence type="predicted"/>
<dbReference type="EMBL" id="DRLD01000314">
    <property type="protein sequence ID" value="HED11278.1"/>
    <property type="molecule type" value="Genomic_DNA"/>
</dbReference>
<organism evidence="2">
    <name type="scientific">Caldithrix abyssi</name>
    <dbReference type="NCBI Taxonomy" id="187145"/>
    <lineage>
        <taxon>Bacteria</taxon>
        <taxon>Pseudomonadati</taxon>
        <taxon>Calditrichota</taxon>
        <taxon>Calditrichia</taxon>
        <taxon>Calditrichales</taxon>
        <taxon>Calditrichaceae</taxon>
        <taxon>Caldithrix</taxon>
    </lineage>
</organism>
<feature type="domain" description="DUF7033" evidence="1">
    <location>
        <begin position="85"/>
        <end position="174"/>
    </location>
</feature>
<dbReference type="InterPro" id="IPR011330">
    <property type="entry name" value="Glyco_hydro/deAcase_b/a-brl"/>
</dbReference>
<reference evidence="2" key="1">
    <citation type="journal article" date="2020" name="mSystems">
        <title>Genome- and Community-Level Interaction Insights into Carbon Utilization and Element Cycling Functions of Hydrothermarchaeota in Hydrothermal Sediment.</title>
        <authorList>
            <person name="Zhou Z."/>
            <person name="Liu Y."/>
            <person name="Xu W."/>
            <person name="Pan J."/>
            <person name="Luo Z.H."/>
            <person name="Li M."/>
        </authorList>
    </citation>
    <scope>NUCLEOTIDE SEQUENCE [LARGE SCALE GENOMIC DNA]</scope>
    <source>
        <strain evidence="2">HyVt-456</strain>
    </source>
</reference>
<dbReference type="AlphaFoldDB" id="A0A7V1PUZ4"/>
<dbReference type="Pfam" id="PF23019">
    <property type="entry name" value="DUF7033"/>
    <property type="match status" value="1"/>
</dbReference>
<dbReference type="SUPFAM" id="SSF88713">
    <property type="entry name" value="Glycoside hydrolase/deacetylase"/>
    <property type="match status" value="1"/>
</dbReference>
<dbReference type="GO" id="GO:0005975">
    <property type="term" value="P:carbohydrate metabolic process"/>
    <property type="evidence" value="ECO:0007669"/>
    <property type="project" value="InterPro"/>
</dbReference>